<evidence type="ECO:0000256" key="1">
    <source>
        <dbReference type="ARBA" id="ARBA00022741"/>
    </source>
</evidence>
<keyword evidence="2" id="KW-0648">Protein biosynthesis</keyword>
<dbReference type="AlphaFoldDB" id="X0YSE5"/>
<dbReference type="GO" id="GO:0005525">
    <property type="term" value="F:GTP binding"/>
    <property type="evidence" value="ECO:0007669"/>
    <property type="project" value="UniProtKB-KW"/>
</dbReference>
<keyword evidence="1" id="KW-0547">Nucleotide-binding</keyword>
<organism evidence="7">
    <name type="scientific">marine sediment metagenome</name>
    <dbReference type="NCBI Taxonomy" id="412755"/>
    <lineage>
        <taxon>unclassified sequences</taxon>
        <taxon>metagenomes</taxon>
        <taxon>ecological metagenomes</taxon>
    </lineage>
</organism>
<dbReference type="PRINTS" id="PR00315">
    <property type="entry name" value="ELONGATNFCT"/>
</dbReference>
<dbReference type="SUPFAM" id="SSF52540">
    <property type="entry name" value="P-loop containing nucleoside triphosphate hydrolases"/>
    <property type="match status" value="1"/>
</dbReference>
<dbReference type="InterPro" id="IPR000795">
    <property type="entry name" value="T_Tr_GTP-bd_dom"/>
</dbReference>
<keyword evidence="4" id="KW-0342">GTP-binding</keyword>
<dbReference type="InterPro" id="IPR031157">
    <property type="entry name" value="G_TR_CS"/>
</dbReference>
<dbReference type="GO" id="GO:0005759">
    <property type="term" value="C:mitochondrial matrix"/>
    <property type="evidence" value="ECO:0007669"/>
    <property type="project" value="UniProtKB-ARBA"/>
</dbReference>
<dbReference type="GO" id="GO:0003924">
    <property type="term" value="F:GTPase activity"/>
    <property type="evidence" value="ECO:0007669"/>
    <property type="project" value="InterPro"/>
</dbReference>
<dbReference type="Pfam" id="PF00009">
    <property type="entry name" value="GTP_EFTU"/>
    <property type="match status" value="1"/>
</dbReference>
<comment type="caution">
    <text evidence="7">The sequence shown here is derived from an EMBL/GenBank/DDBJ whole genome shotgun (WGS) entry which is preliminary data.</text>
</comment>
<dbReference type="Gene3D" id="3.40.50.300">
    <property type="entry name" value="P-loop containing nucleotide triphosphate hydrolases"/>
    <property type="match status" value="1"/>
</dbReference>
<dbReference type="CDD" id="cd01886">
    <property type="entry name" value="EF-G"/>
    <property type="match status" value="1"/>
</dbReference>
<proteinExistence type="predicted"/>
<dbReference type="PANTHER" id="PTHR43261:SF1">
    <property type="entry name" value="RIBOSOME-RELEASING FACTOR 2, MITOCHONDRIAL"/>
    <property type="match status" value="1"/>
</dbReference>
<gene>
    <name evidence="7" type="ORF">S01H1_77238</name>
</gene>
<feature type="non-terminal residue" evidence="7">
    <location>
        <position position="234"/>
    </location>
</feature>
<sequence length="234" mass="25624">DFMPQERERGITIQAAAITCHWRDYQINIIDTPGHIDFTAEVQRSLRVLDGGAVVFDAVAGVEPQSETVWRQADLFGVPRICFVNKMDRTGADFWRTIDTIAERLGTNPAAIQIPLGAESDFRGVVDLIEMRAITYNGGDGSEQVIAEIPAELVEEATRRREQLIEQLADLDDDIAALYLEGTEIPGGQLRATVRRATLEGALVPVIAGSALKNKGVQLLLDAVVDYLPSPLDV</sequence>
<reference evidence="7" key="1">
    <citation type="journal article" date="2014" name="Front. Microbiol.">
        <title>High frequency of phylogenetically diverse reductive dehalogenase-homologous genes in deep subseafloor sedimentary metagenomes.</title>
        <authorList>
            <person name="Kawai M."/>
            <person name="Futagami T."/>
            <person name="Toyoda A."/>
            <person name="Takaki Y."/>
            <person name="Nishi S."/>
            <person name="Hori S."/>
            <person name="Arai W."/>
            <person name="Tsubouchi T."/>
            <person name="Morono Y."/>
            <person name="Uchiyama I."/>
            <person name="Ito T."/>
            <person name="Fujiyama A."/>
            <person name="Inagaki F."/>
            <person name="Takami H."/>
        </authorList>
    </citation>
    <scope>NUCLEOTIDE SEQUENCE</scope>
    <source>
        <strain evidence="7">Expedition CK06-06</strain>
    </source>
</reference>
<evidence type="ECO:0000256" key="2">
    <source>
        <dbReference type="ARBA" id="ARBA00022917"/>
    </source>
</evidence>
<dbReference type="InterPro" id="IPR027417">
    <property type="entry name" value="P-loop_NTPase"/>
</dbReference>
<feature type="non-terminal residue" evidence="7">
    <location>
        <position position="1"/>
    </location>
</feature>
<evidence type="ECO:0000256" key="4">
    <source>
        <dbReference type="ARBA" id="ARBA00023134"/>
    </source>
</evidence>
<evidence type="ECO:0000256" key="3">
    <source>
        <dbReference type="ARBA" id="ARBA00023128"/>
    </source>
</evidence>
<keyword evidence="3" id="KW-0496">Mitochondrion</keyword>
<dbReference type="PANTHER" id="PTHR43261">
    <property type="entry name" value="TRANSLATION ELONGATION FACTOR G-RELATED"/>
    <property type="match status" value="1"/>
</dbReference>
<accession>X0YSE5</accession>
<dbReference type="EMBL" id="BARS01051900">
    <property type="protein sequence ID" value="GAG49727.1"/>
    <property type="molecule type" value="Genomic_DNA"/>
</dbReference>
<feature type="coiled-coil region" evidence="5">
    <location>
        <begin position="154"/>
        <end position="181"/>
    </location>
</feature>
<dbReference type="PROSITE" id="PS51722">
    <property type="entry name" value="G_TR_2"/>
    <property type="match status" value="1"/>
</dbReference>
<dbReference type="GO" id="GO:0032790">
    <property type="term" value="P:ribosome disassembly"/>
    <property type="evidence" value="ECO:0007669"/>
    <property type="project" value="TreeGrafter"/>
</dbReference>
<name>X0YSE5_9ZZZZ</name>
<dbReference type="FunFam" id="3.40.50.300:FF:000514">
    <property type="entry name" value="Ribosome-releasing factor 2, mitochondrial"/>
    <property type="match status" value="1"/>
</dbReference>
<evidence type="ECO:0000259" key="6">
    <source>
        <dbReference type="PROSITE" id="PS51722"/>
    </source>
</evidence>
<keyword evidence="5" id="KW-0175">Coiled coil</keyword>
<dbReference type="GO" id="GO:0006412">
    <property type="term" value="P:translation"/>
    <property type="evidence" value="ECO:0007669"/>
    <property type="project" value="UniProtKB-KW"/>
</dbReference>
<dbReference type="NCBIfam" id="TIGR00231">
    <property type="entry name" value="small_GTP"/>
    <property type="match status" value="1"/>
</dbReference>
<evidence type="ECO:0000313" key="7">
    <source>
        <dbReference type="EMBL" id="GAG49727.1"/>
    </source>
</evidence>
<protein>
    <recommendedName>
        <fullName evidence="6">Tr-type G domain-containing protein</fullName>
    </recommendedName>
</protein>
<feature type="domain" description="Tr-type G" evidence="6">
    <location>
        <begin position="1"/>
        <end position="232"/>
    </location>
</feature>
<dbReference type="PROSITE" id="PS00301">
    <property type="entry name" value="G_TR_1"/>
    <property type="match status" value="1"/>
</dbReference>
<evidence type="ECO:0000256" key="5">
    <source>
        <dbReference type="SAM" id="Coils"/>
    </source>
</evidence>
<dbReference type="InterPro" id="IPR005225">
    <property type="entry name" value="Small_GTP-bd"/>
</dbReference>